<dbReference type="Proteomes" id="UP001174694">
    <property type="component" value="Unassembled WGS sequence"/>
</dbReference>
<feature type="signal peptide" evidence="7">
    <location>
        <begin position="1"/>
        <end position="21"/>
    </location>
</feature>
<dbReference type="GO" id="GO:0005886">
    <property type="term" value="C:plasma membrane"/>
    <property type="evidence" value="ECO:0007669"/>
    <property type="project" value="UniProtKB-SubCell"/>
</dbReference>
<dbReference type="EMBL" id="JANBVO010000016">
    <property type="protein sequence ID" value="KAJ9144479.1"/>
    <property type="molecule type" value="Genomic_DNA"/>
</dbReference>
<keyword evidence="2" id="KW-1003">Cell membrane</keyword>
<keyword evidence="4 6" id="KW-1133">Transmembrane helix</keyword>
<keyword evidence="3 6" id="KW-0812">Transmembrane</keyword>
<dbReference type="Pfam" id="PF13396">
    <property type="entry name" value="PLDc_N"/>
    <property type="match status" value="1"/>
</dbReference>
<accession>A0AA38VT80</accession>
<evidence type="ECO:0000256" key="1">
    <source>
        <dbReference type="ARBA" id="ARBA00004651"/>
    </source>
</evidence>
<proteinExistence type="predicted"/>
<comment type="caution">
    <text evidence="9">The sequence shown here is derived from an EMBL/GenBank/DDBJ whole genome shotgun (WGS) entry which is preliminary data.</text>
</comment>
<sequence length="109" mass="11625">MQAALLSSFLFQLCLASLAVAAPVADGTVTTAGHGNVWQYGTGGGIIGLIVLILDIIIFVEVLKSNRPPAQKLVWCLVVFLFPVIGMVIYYLFSNRSAHQTGAGYEPLS</sequence>
<feature type="chain" id="PRO_5041207678" description="Cardiolipin synthase N-terminal domain-containing protein" evidence="7">
    <location>
        <begin position="22"/>
        <end position="109"/>
    </location>
</feature>
<feature type="transmembrane region" description="Helical" evidence="6">
    <location>
        <begin position="37"/>
        <end position="60"/>
    </location>
</feature>
<reference evidence="9" key="1">
    <citation type="submission" date="2022-07" db="EMBL/GenBank/DDBJ databases">
        <title>Fungi with potential for degradation of polypropylene.</title>
        <authorList>
            <person name="Gostincar C."/>
        </authorList>
    </citation>
    <scope>NUCLEOTIDE SEQUENCE</scope>
    <source>
        <strain evidence="9">EXF-13308</strain>
    </source>
</reference>
<organism evidence="9 10">
    <name type="scientific">Pleurostoma richardsiae</name>
    <dbReference type="NCBI Taxonomy" id="41990"/>
    <lineage>
        <taxon>Eukaryota</taxon>
        <taxon>Fungi</taxon>
        <taxon>Dikarya</taxon>
        <taxon>Ascomycota</taxon>
        <taxon>Pezizomycotina</taxon>
        <taxon>Sordariomycetes</taxon>
        <taxon>Sordariomycetidae</taxon>
        <taxon>Calosphaeriales</taxon>
        <taxon>Pleurostomataceae</taxon>
        <taxon>Pleurostoma</taxon>
    </lineage>
</organism>
<evidence type="ECO:0000313" key="10">
    <source>
        <dbReference type="Proteomes" id="UP001174694"/>
    </source>
</evidence>
<keyword evidence="10" id="KW-1185">Reference proteome</keyword>
<evidence type="ECO:0000256" key="5">
    <source>
        <dbReference type="ARBA" id="ARBA00023136"/>
    </source>
</evidence>
<gene>
    <name evidence="9" type="ORF">NKR23_g5928</name>
</gene>
<protein>
    <recommendedName>
        <fullName evidence="8">Cardiolipin synthase N-terminal domain-containing protein</fullName>
    </recommendedName>
</protein>
<comment type="subcellular location">
    <subcellularLocation>
        <location evidence="1">Cell membrane</location>
        <topology evidence="1">Multi-pass membrane protein</topology>
    </subcellularLocation>
</comment>
<evidence type="ECO:0000259" key="8">
    <source>
        <dbReference type="Pfam" id="PF13396"/>
    </source>
</evidence>
<evidence type="ECO:0000313" key="9">
    <source>
        <dbReference type="EMBL" id="KAJ9144479.1"/>
    </source>
</evidence>
<dbReference type="AlphaFoldDB" id="A0AA38VT80"/>
<evidence type="ECO:0000256" key="7">
    <source>
        <dbReference type="SAM" id="SignalP"/>
    </source>
</evidence>
<evidence type="ECO:0000256" key="4">
    <source>
        <dbReference type="ARBA" id="ARBA00022989"/>
    </source>
</evidence>
<keyword evidence="7" id="KW-0732">Signal</keyword>
<feature type="transmembrane region" description="Helical" evidence="6">
    <location>
        <begin position="72"/>
        <end position="93"/>
    </location>
</feature>
<feature type="domain" description="Cardiolipin synthase N-terminal" evidence="8">
    <location>
        <begin position="53"/>
        <end position="94"/>
    </location>
</feature>
<evidence type="ECO:0000256" key="6">
    <source>
        <dbReference type="SAM" id="Phobius"/>
    </source>
</evidence>
<dbReference type="InterPro" id="IPR027379">
    <property type="entry name" value="CLS_N"/>
</dbReference>
<keyword evidence="5 6" id="KW-0472">Membrane</keyword>
<evidence type="ECO:0000256" key="3">
    <source>
        <dbReference type="ARBA" id="ARBA00022692"/>
    </source>
</evidence>
<name>A0AA38VT80_9PEZI</name>
<evidence type="ECO:0000256" key="2">
    <source>
        <dbReference type="ARBA" id="ARBA00022475"/>
    </source>
</evidence>